<dbReference type="Proteomes" id="UP000887574">
    <property type="component" value="Unplaced"/>
</dbReference>
<dbReference type="GO" id="GO:0005634">
    <property type="term" value="C:nucleus"/>
    <property type="evidence" value="ECO:0007669"/>
    <property type="project" value="TreeGrafter"/>
</dbReference>
<keyword evidence="4" id="KW-0418">Kinase</keyword>
<reference evidence="8" key="1">
    <citation type="submission" date="2022-11" db="UniProtKB">
        <authorList>
            <consortium name="WormBaseParasite"/>
        </authorList>
    </citation>
    <scope>IDENTIFICATION</scope>
</reference>
<keyword evidence="1" id="KW-0723">Serine/threonine-protein kinase</keyword>
<dbReference type="InterPro" id="IPR000719">
    <property type="entry name" value="Prot_kinase_dom"/>
</dbReference>
<dbReference type="GO" id="GO:0005524">
    <property type="term" value="F:ATP binding"/>
    <property type="evidence" value="ECO:0007669"/>
    <property type="project" value="UniProtKB-KW"/>
</dbReference>
<dbReference type="PROSITE" id="PS00109">
    <property type="entry name" value="PROTEIN_KINASE_TYR"/>
    <property type="match status" value="1"/>
</dbReference>
<keyword evidence="2" id="KW-0808">Transferase</keyword>
<accession>A0A915CYF7</accession>
<keyword evidence="3" id="KW-0547">Nucleotide-binding</keyword>
<dbReference type="Gene3D" id="1.10.510.10">
    <property type="entry name" value="Transferase(Phosphotransferase) domain 1"/>
    <property type="match status" value="1"/>
</dbReference>
<dbReference type="InterPro" id="IPR011009">
    <property type="entry name" value="Kinase-like_dom_sf"/>
</dbReference>
<evidence type="ECO:0000256" key="1">
    <source>
        <dbReference type="ARBA" id="ARBA00022527"/>
    </source>
</evidence>
<organism evidence="7 8">
    <name type="scientific">Ditylenchus dipsaci</name>
    <dbReference type="NCBI Taxonomy" id="166011"/>
    <lineage>
        <taxon>Eukaryota</taxon>
        <taxon>Metazoa</taxon>
        <taxon>Ecdysozoa</taxon>
        <taxon>Nematoda</taxon>
        <taxon>Chromadorea</taxon>
        <taxon>Rhabditida</taxon>
        <taxon>Tylenchina</taxon>
        <taxon>Tylenchomorpha</taxon>
        <taxon>Sphaerularioidea</taxon>
        <taxon>Anguinidae</taxon>
        <taxon>Anguininae</taxon>
        <taxon>Ditylenchus</taxon>
    </lineage>
</organism>
<proteinExistence type="predicted"/>
<evidence type="ECO:0000259" key="6">
    <source>
        <dbReference type="PROSITE" id="PS50011"/>
    </source>
</evidence>
<evidence type="ECO:0000256" key="3">
    <source>
        <dbReference type="ARBA" id="ARBA00022741"/>
    </source>
</evidence>
<protein>
    <submittedName>
        <fullName evidence="8">Protein kinase domain-containing protein</fullName>
    </submittedName>
</protein>
<evidence type="ECO:0000313" key="7">
    <source>
        <dbReference type="Proteomes" id="UP000887574"/>
    </source>
</evidence>
<keyword evidence="5" id="KW-0067">ATP-binding</keyword>
<name>A0A915CYF7_9BILA</name>
<dbReference type="PANTHER" id="PTHR24345:SF91">
    <property type="entry name" value="SERINE_THREONINE-PROTEIN KINASE PLK4"/>
    <property type="match status" value="1"/>
</dbReference>
<sequence length="269" mass="29817">MDEVIISKDKVGAGGECEIYKATFNGQKCIAKMGGGTIRLYQEADILPLFDSTKIIDLVRGYDDDDCAILIEYCQGGSLGRYVERKAQSGENIPWREVVGAIKQVLEGLAVVHARNVVHCDISPGNVLLRDNSLNDVVISDFSAAEDLSDKAQSPYTTCSGTDGFASRRMRNNETRYDELQPADMHSDFYSVGCLLYFMLTKEYPPSSEVIDFVNGALPEDLLNTWKKSFQEKGGLTEAQSVSAIGFIKLTVRDDMTVPAEKVFNYKFE</sequence>
<evidence type="ECO:0000256" key="2">
    <source>
        <dbReference type="ARBA" id="ARBA00022679"/>
    </source>
</evidence>
<dbReference type="AlphaFoldDB" id="A0A915CYF7"/>
<dbReference type="Pfam" id="PF00069">
    <property type="entry name" value="Pkinase"/>
    <property type="match status" value="1"/>
</dbReference>
<dbReference type="InterPro" id="IPR008266">
    <property type="entry name" value="Tyr_kinase_AS"/>
</dbReference>
<evidence type="ECO:0000256" key="5">
    <source>
        <dbReference type="ARBA" id="ARBA00022840"/>
    </source>
</evidence>
<dbReference type="GO" id="GO:0004674">
    <property type="term" value="F:protein serine/threonine kinase activity"/>
    <property type="evidence" value="ECO:0007669"/>
    <property type="project" value="UniProtKB-KW"/>
</dbReference>
<evidence type="ECO:0000313" key="8">
    <source>
        <dbReference type="WBParaSite" id="jg13611"/>
    </source>
</evidence>
<feature type="domain" description="Protein kinase" evidence="6">
    <location>
        <begin position="5"/>
        <end position="269"/>
    </location>
</feature>
<evidence type="ECO:0000256" key="4">
    <source>
        <dbReference type="ARBA" id="ARBA00022777"/>
    </source>
</evidence>
<dbReference type="PROSITE" id="PS50011">
    <property type="entry name" value="PROTEIN_KINASE_DOM"/>
    <property type="match status" value="1"/>
</dbReference>
<dbReference type="WBParaSite" id="jg13611">
    <property type="protein sequence ID" value="jg13611"/>
    <property type="gene ID" value="jg13611"/>
</dbReference>
<keyword evidence="7" id="KW-1185">Reference proteome</keyword>
<dbReference type="SUPFAM" id="SSF56112">
    <property type="entry name" value="Protein kinase-like (PK-like)"/>
    <property type="match status" value="1"/>
</dbReference>
<dbReference type="PANTHER" id="PTHR24345">
    <property type="entry name" value="SERINE/THREONINE-PROTEIN KINASE PLK"/>
    <property type="match status" value="1"/>
</dbReference>